<dbReference type="EMBL" id="CABDUW010000068">
    <property type="protein sequence ID" value="VTJ56659.1"/>
    <property type="molecule type" value="Genomic_DNA"/>
</dbReference>
<dbReference type="GO" id="GO:0015349">
    <property type="term" value="F:thyroid hormone transmembrane transporter activity"/>
    <property type="evidence" value="ECO:0007669"/>
    <property type="project" value="TreeGrafter"/>
</dbReference>
<evidence type="ECO:0000313" key="5">
    <source>
        <dbReference type="Proteomes" id="UP000335636"/>
    </source>
</evidence>
<dbReference type="PANTHER" id="PTHR11388:SF100">
    <property type="entry name" value="SOLUTE CARRIER ORGANIC ANION TRANSPORTER FAMILY MEMBER 4A1"/>
    <property type="match status" value="1"/>
</dbReference>
<gene>
    <name evidence="3" type="ORF">GHT09_018788</name>
    <name evidence="4" type="ORF">MONAX_5E026040</name>
</gene>
<dbReference type="GO" id="GO:0016323">
    <property type="term" value="C:basolateral plasma membrane"/>
    <property type="evidence" value="ECO:0007669"/>
    <property type="project" value="TreeGrafter"/>
</dbReference>
<proteinExistence type="predicted"/>
<reference evidence="4 5" key="1">
    <citation type="submission" date="2019-04" db="EMBL/GenBank/DDBJ databases">
        <authorList>
            <person name="Alioto T."/>
            <person name="Alioto T."/>
        </authorList>
    </citation>
    <scope>NUCLEOTIDE SEQUENCE [LARGE SCALE GENOMIC DNA]</scope>
</reference>
<organism evidence="4 5">
    <name type="scientific">Marmota monax</name>
    <name type="common">Woodchuck</name>
    <dbReference type="NCBI Taxonomy" id="9995"/>
    <lineage>
        <taxon>Eukaryota</taxon>
        <taxon>Metazoa</taxon>
        <taxon>Chordata</taxon>
        <taxon>Craniata</taxon>
        <taxon>Vertebrata</taxon>
        <taxon>Euteleostomi</taxon>
        <taxon>Mammalia</taxon>
        <taxon>Eutheria</taxon>
        <taxon>Euarchontoglires</taxon>
        <taxon>Glires</taxon>
        <taxon>Rodentia</taxon>
        <taxon>Sciuromorpha</taxon>
        <taxon>Sciuridae</taxon>
        <taxon>Xerinae</taxon>
        <taxon>Marmotini</taxon>
        <taxon>Marmota</taxon>
    </lineage>
</organism>
<evidence type="ECO:0000256" key="2">
    <source>
        <dbReference type="SAM" id="SignalP"/>
    </source>
</evidence>
<feature type="region of interest" description="Disordered" evidence="1">
    <location>
        <begin position="222"/>
        <end position="247"/>
    </location>
</feature>
<sequence length="247" mass="26089">MWLLLKNPAFILLCLAGATEATLIAAMSTFGPKFLEAQFSLSASEAATLFGEDLGVLCKSDPASPLGRKQVPRATWSLVEGPCPSEWAALQARGWGGLHQFTTQATLPFVPDGVRDCLSLLLGGSLNRSVARQLASRASGGAQASLSGAHRHPGLAAAPAPWTPHRAAGAPERCSMGKGQQADPLARSPHAGPREGIRLGTPPQTPLLTWPHWAYPTCPDPPSHSLKPLSHSRTPSSLLPPQRAWVM</sequence>
<keyword evidence="2" id="KW-0732">Signal</keyword>
<accession>A0A5E4AIY2</accession>
<dbReference type="EMBL" id="WJEC01008751">
    <property type="protein sequence ID" value="KAF7460776.1"/>
    <property type="molecule type" value="Genomic_DNA"/>
</dbReference>
<dbReference type="AlphaFoldDB" id="A0A5E4AIY2"/>
<evidence type="ECO:0000313" key="4">
    <source>
        <dbReference type="EMBL" id="VTJ56659.1"/>
    </source>
</evidence>
<evidence type="ECO:0000313" key="3">
    <source>
        <dbReference type="EMBL" id="KAF7460776.1"/>
    </source>
</evidence>
<dbReference type="InterPro" id="IPR004156">
    <property type="entry name" value="OATP"/>
</dbReference>
<name>A0A5E4AIY2_MARMO</name>
<dbReference type="PANTHER" id="PTHR11388">
    <property type="entry name" value="ORGANIC ANION TRANSPORTER"/>
    <property type="match status" value="1"/>
</dbReference>
<protein>
    <submittedName>
        <fullName evidence="4">Uncharacterized protein</fullName>
    </submittedName>
</protein>
<feature type="chain" id="PRO_5036140146" evidence="2">
    <location>
        <begin position="22"/>
        <end position="247"/>
    </location>
</feature>
<feature type="signal peptide" evidence="2">
    <location>
        <begin position="1"/>
        <end position="21"/>
    </location>
</feature>
<feature type="region of interest" description="Disordered" evidence="1">
    <location>
        <begin position="142"/>
        <end position="203"/>
    </location>
</feature>
<reference evidence="3" key="2">
    <citation type="submission" date="2020-08" db="EMBL/GenBank/DDBJ databases">
        <authorList>
            <person name="Shumante A."/>
            <person name="Zimin A.V."/>
            <person name="Puiu D."/>
            <person name="Salzberg S.L."/>
        </authorList>
    </citation>
    <scope>NUCLEOTIDE SEQUENCE</scope>
    <source>
        <strain evidence="3">WC2-LM</strain>
        <tissue evidence="3">Liver</tissue>
    </source>
</reference>
<feature type="compositionally biased region" description="Low complexity" evidence="1">
    <location>
        <begin position="223"/>
        <end position="232"/>
    </location>
</feature>
<dbReference type="GO" id="GO:0043252">
    <property type="term" value="P:sodium-independent organic anion transport"/>
    <property type="evidence" value="ECO:0007669"/>
    <property type="project" value="TreeGrafter"/>
</dbReference>
<dbReference type="Proteomes" id="UP000335636">
    <property type="component" value="Unassembled WGS sequence"/>
</dbReference>
<dbReference type="GO" id="GO:0015347">
    <property type="term" value="F:sodium-independent organic anion transmembrane transporter activity"/>
    <property type="evidence" value="ECO:0007669"/>
    <property type="project" value="TreeGrafter"/>
</dbReference>
<evidence type="ECO:0000256" key="1">
    <source>
        <dbReference type="SAM" id="MobiDB-lite"/>
    </source>
</evidence>
<dbReference type="Proteomes" id="UP000662637">
    <property type="component" value="Unassembled WGS sequence"/>
</dbReference>
<dbReference type="Pfam" id="PF03137">
    <property type="entry name" value="OATP"/>
    <property type="match status" value="1"/>
</dbReference>
<keyword evidence="5" id="KW-1185">Reference proteome</keyword>